<name>A0A7G9YW80_9EURY</name>
<dbReference type="InterPro" id="IPR035069">
    <property type="entry name" value="TTHA1013/TTHA0281-like"/>
</dbReference>
<accession>A0A7G9YW80</accession>
<dbReference type="EMBL" id="MT631505">
    <property type="protein sequence ID" value="QNO52264.1"/>
    <property type="molecule type" value="Genomic_DNA"/>
</dbReference>
<reference evidence="1" key="1">
    <citation type="submission" date="2020-06" db="EMBL/GenBank/DDBJ databases">
        <title>Unique genomic features of the anaerobic methanotrophic archaea.</title>
        <authorList>
            <person name="Chadwick G.L."/>
            <person name="Skennerton C.T."/>
            <person name="Laso-Perez R."/>
            <person name="Leu A.O."/>
            <person name="Speth D.R."/>
            <person name="Yu H."/>
            <person name="Morgan-Lang C."/>
            <person name="Hatzenpichler R."/>
            <person name="Goudeau D."/>
            <person name="Malmstrom R."/>
            <person name="Brazelton W.J."/>
            <person name="Woyke T."/>
            <person name="Hallam S.J."/>
            <person name="Tyson G.W."/>
            <person name="Wegener G."/>
            <person name="Boetius A."/>
            <person name="Orphan V."/>
        </authorList>
    </citation>
    <scope>NUCLEOTIDE SEQUENCE</scope>
</reference>
<sequence>MRTYVFKVVVEPDEDRWHAYCPALEDKGGATWGYSKEEALKNVREVVEMIIEELIEDGEPILEAPGEEVQVFSEPRALVTVYGD</sequence>
<dbReference type="Gene3D" id="3.30.160.250">
    <property type="match status" value="1"/>
</dbReference>
<gene>
    <name evidence="1" type="ORF">BPDGFPMF_00023</name>
</gene>
<evidence type="ECO:0008006" key="2">
    <source>
        <dbReference type="Google" id="ProtNLM"/>
    </source>
</evidence>
<evidence type="ECO:0000313" key="1">
    <source>
        <dbReference type="EMBL" id="QNO52264.1"/>
    </source>
</evidence>
<dbReference type="AlphaFoldDB" id="A0A7G9YW80"/>
<proteinExistence type="predicted"/>
<protein>
    <recommendedName>
        <fullName evidence="2">HicB-like antitoxin of toxin-antitoxin system domain-containing protein</fullName>
    </recommendedName>
</protein>
<dbReference type="SUPFAM" id="SSF143100">
    <property type="entry name" value="TTHA1013/TTHA0281-like"/>
    <property type="match status" value="1"/>
</dbReference>
<organism evidence="1">
    <name type="scientific">Candidatus Methanophagaceae archaeon ANME-1 ERB6</name>
    <dbReference type="NCBI Taxonomy" id="2759912"/>
    <lineage>
        <taxon>Archaea</taxon>
        <taxon>Methanobacteriati</taxon>
        <taxon>Methanobacteriota</taxon>
        <taxon>Stenosarchaea group</taxon>
        <taxon>Methanomicrobia</taxon>
        <taxon>Candidatus Methanophagales</taxon>
        <taxon>Candidatus Methanophagaceae</taxon>
    </lineage>
</organism>